<dbReference type="Proteomes" id="UP000799779">
    <property type="component" value="Unassembled WGS sequence"/>
</dbReference>
<evidence type="ECO:0000259" key="5">
    <source>
        <dbReference type="PROSITE" id="PS51706"/>
    </source>
</evidence>
<dbReference type="GO" id="GO:0005525">
    <property type="term" value="F:GTP binding"/>
    <property type="evidence" value="ECO:0007669"/>
    <property type="project" value="UniProtKB-KW"/>
</dbReference>
<dbReference type="PRINTS" id="PR00326">
    <property type="entry name" value="GTP1OBG"/>
</dbReference>
<dbReference type="InterPro" id="IPR027417">
    <property type="entry name" value="P-loop_NTPase"/>
</dbReference>
<gene>
    <name evidence="6" type="ORF">P154DRAFT_428323</name>
</gene>
<keyword evidence="2" id="KW-0547">Nucleotide-binding</keyword>
<dbReference type="Pfam" id="PF01926">
    <property type="entry name" value="MMR_HSR1"/>
    <property type="match status" value="1"/>
</dbReference>
<feature type="domain" description="EngB-type G" evidence="5">
    <location>
        <begin position="67"/>
        <end position="264"/>
    </location>
</feature>
<dbReference type="CDD" id="cd01876">
    <property type="entry name" value="YihA_EngB"/>
    <property type="match status" value="1"/>
</dbReference>
<name>A0A6A5WNT1_9PLEO</name>
<dbReference type="GO" id="GO:0005739">
    <property type="term" value="C:mitochondrion"/>
    <property type="evidence" value="ECO:0007669"/>
    <property type="project" value="TreeGrafter"/>
</dbReference>
<keyword evidence="4" id="KW-0342">GTP-binding</keyword>
<evidence type="ECO:0000256" key="4">
    <source>
        <dbReference type="ARBA" id="ARBA00023134"/>
    </source>
</evidence>
<sequence length="316" mass="34691">MRKLVDLKSPVSVRVALKSVPETNWYWETTAPTVKEKVDADNYFAYSREHAKFLRSVATFREFPVSEVPEVAFVGRSNVGKSSLLNALIGRSVKDLLARTSHKPGCTTTMNLYGVGGNQSNGGVRLEKGDGHRKFDKIVGNGGLLLVDLPGYGEGSMMEWGTEVMKYFQKRKQLKRVFVLIDAKAGLKDKDLALLATLRLRNVPHQVILSKLDRIYVPTPAPGSIIRHITPHKPSVVLQPKGSISELNIAMGDIRDKIQPSAGYGAIGELLSFSSEVEVDGRNLGLAAVRYAVLTAAEIMGLWDGQVKKVLSSYIN</sequence>
<dbReference type="PROSITE" id="PS51706">
    <property type="entry name" value="G_ENGB"/>
    <property type="match status" value="1"/>
</dbReference>
<evidence type="ECO:0000313" key="7">
    <source>
        <dbReference type="Proteomes" id="UP000799779"/>
    </source>
</evidence>
<dbReference type="EMBL" id="ML977571">
    <property type="protein sequence ID" value="KAF2003600.1"/>
    <property type="molecule type" value="Genomic_DNA"/>
</dbReference>
<dbReference type="PANTHER" id="PTHR46498:SF1">
    <property type="entry name" value="GTP-BINDING PROTEIN 8"/>
    <property type="match status" value="1"/>
</dbReference>
<keyword evidence="1" id="KW-0479">Metal-binding</keyword>
<dbReference type="OrthoDB" id="391988at2759"/>
<dbReference type="GO" id="GO:0046872">
    <property type="term" value="F:metal ion binding"/>
    <property type="evidence" value="ECO:0007669"/>
    <property type="project" value="UniProtKB-KW"/>
</dbReference>
<proteinExistence type="predicted"/>
<evidence type="ECO:0000256" key="2">
    <source>
        <dbReference type="ARBA" id="ARBA00022741"/>
    </source>
</evidence>
<dbReference type="SUPFAM" id="SSF52540">
    <property type="entry name" value="P-loop containing nucleoside triphosphate hydrolases"/>
    <property type="match status" value="1"/>
</dbReference>
<dbReference type="Gene3D" id="3.40.50.300">
    <property type="entry name" value="P-loop containing nucleotide triphosphate hydrolases"/>
    <property type="match status" value="1"/>
</dbReference>
<dbReference type="InterPro" id="IPR006073">
    <property type="entry name" value="GTP-bd"/>
</dbReference>
<evidence type="ECO:0000313" key="6">
    <source>
        <dbReference type="EMBL" id="KAF2003600.1"/>
    </source>
</evidence>
<evidence type="ECO:0000256" key="3">
    <source>
        <dbReference type="ARBA" id="ARBA00022842"/>
    </source>
</evidence>
<accession>A0A6A5WNT1</accession>
<reference evidence="6" key="1">
    <citation type="journal article" date="2020" name="Stud. Mycol.">
        <title>101 Dothideomycetes genomes: a test case for predicting lifestyles and emergence of pathogens.</title>
        <authorList>
            <person name="Haridas S."/>
            <person name="Albert R."/>
            <person name="Binder M."/>
            <person name="Bloem J."/>
            <person name="Labutti K."/>
            <person name="Salamov A."/>
            <person name="Andreopoulos B."/>
            <person name="Baker S."/>
            <person name="Barry K."/>
            <person name="Bills G."/>
            <person name="Bluhm B."/>
            <person name="Cannon C."/>
            <person name="Castanera R."/>
            <person name="Culley D."/>
            <person name="Daum C."/>
            <person name="Ezra D."/>
            <person name="Gonzalez J."/>
            <person name="Henrissat B."/>
            <person name="Kuo A."/>
            <person name="Liang C."/>
            <person name="Lipzen A."/>
            <person name="Lutzoni F."/>
            <person name="Magnuson J."/>
            <person name="Mondo S."/>
            <person name="Nolan M."/>
            <person name="Ohm R."/>
            <person name="Pangilinan J."/>
            <person name="Park H.-J."/>
            <person name="Ramirez L."/>
            <person name="Alfaro M."/>
            <person name="Sun H."/>
            <person name="Tritt A."/>
            <person name="Yoshinaga Y."/>
            <person name="Zwiers L.-H."/>
            <person name="Turgeon B."/>
            <person name="Goodwin S."/>
            <person name="Spatafora J."/>
            <person name="Crous P."/>
            <person name="Grigoriev I."/>
        </authorList>
    </citation>
    <scope>NUCLEOTIDE SEQUENCE</scope>
    <source>
        <strain evidence="6">CBS 123094</strain>
    </source>
</reference>
<evidence type="ECO:0000256" key="1">
    <source>
        <dbReference type="ARBA" id="ARBA00022723"/>
    </source>
</evidence>
<dbReference type="InterPro" id="IPR030393">
    <property type="entry name" value="G_ENGB_dom"/>
</dbReference>
<dbReference type="InterPro" id="IPR052279">
    <property type="entry name" value="EngB_GTPase"/>
</dbReference>
<keyword evidence="7" id="KW-1185">Reference proteome</keyword>
<keyword evidence="3" id="KW-0460">Magnesium</keyword>
<dbReference type="PANTHER" id="PTHR46498">
    <property type="entry name" value="GTP-BINDING PROTEIN 8"/>
    <property type="match status" value="1"/>
</dbReference>
<organism evidence="6 7">
    <name type="scientific">Amniculicola lignicola CBS 123094</name>
    <dbReference type="NCBI Taxonomy" id="1392246"/>
    <lineage>
        <taxon>Eukaryota</taxon>
        <taxon>Fungi</taxon>
        <taxon>Dikarya</taxon>
        <taxon>Ascomycota</taxon>
        <taxon>Pezizomycotina</taxon>
        <taxon>Dothideomycetes</taxon>
        <taxon>Pleosporomycetidae</taxon>
        <taxon>Pleosporales</taxon>
        <taxon>Amniculicolaceae</taxon>
        <taxon>Amniculicola</taxon>
    </lineage>
</organism>
<dbReference type="AlphaFoldDB" id="A0A6A5WNT1"/>
<protein>
    <recommendedName>
        <fullName evidence="5">EngB-type G domain-containing protein</fullName>
    </recommendedName>
</protein>